<organism evidence="3 4">
    <name type="scientific">Cinara cedri</name>
    <dbReference type="NCBI Taxonomy" id="506608"/>
    <lineage>
        <taxon>Eukaryota</taxon>
        <taxon>Metazoa</taxon>
        <taxon>Ecdysozoa</taxon>
        <taxon>Arthropoda</taxon>
        <taxon>Hexapoda</taxon>
        <taxon>Insecta</taxon>
        <taxon>Pterygota</taxon>
        <taxon>Neoptera</taxon>
        <taxon>Paraneoptera</taxon>
        <taxon>Hemiptera</taxon>
        <taxon>Sternorrhyncha</taxon>
        <taxon>Aphidomorpha</taxon>
        <taxon>Aphidoidea</taxon>
        <taxon>Aphididae</taxon>
        <taxon>Lachninae</taxon>
        <taxon>Cinara</taxon>
    </lineage>
</organism>
<dbReference type="Pfam" id="PF16087">
    <property type="entry name" value="DUF4817"/>
    <property type="match status" value="1"/>
</dbReference>
<name>A0A5E4MF98_9HEMI</name>
<dbReference type="OrthoDB" id="9979538at2759"/>
<evidence type="ECO:0000256" key="1">
    <source>
        <dbReference type="ARBA" id="ARBA00004123"/>
    </source>
</evidence>
<dbReference type="SUPFAM" id="SSF46689">
    <property type="entry name" value="Homeodomain-like"/>
    <property type="match status" value="1"/>
</dbReference>
<dbReference type="AlphaFoldDB" id="A0A5E4MF98"/>
<keyword evidence="4" id="KW-1185">Reference proteome</keyword>
<comment type="subcellular location">
    <subcellularLocation>
        <location evidence="1">Nucleus</location>
    </subcellularLocation>
</comment>
<reference evidence="3 4" key="1">
    <citation type="submission" date="2019-08" db="EMBL/GenBank/DDBJ databases">
        <authorList>
            <person name="Alioto T."/>
            <person name="Alioto T."/>
            <person name="Gomez Garrido J."/>
        </authorList>
    </citation>
    <scope>NUCLEOTIDE SEQUENCE [LARGE SCALE GENOMIC DNA]</scope>
</reference>
<sequence length="127" mass="14730">MLVIVRNTGEMPSPKLSLIERILLIKLWYRNEGSFKDVIEEFAVESPGSSAPNRTTIWRLVKRFEEFGTVADKPRSGRPKTSMTEENLQLVSQTFVENSNQSTKRFSLQLNIPRTSLRRMMKSLKKR</sequence>
<dbReference type="GO" id="GO:0005634">
    <property type="term" value="C:nucleus"/>
    <property type="evidence" value="ECO:0007669"/>
    <property type="project" value="UniProtKB-SubCell"/>
</dbReference>
<evidence type="ECO:0000259" key="2">
    <source>
        <dbReference type="Pfam" id="PF16087"/>
    </source>
</evidence>
<dbReference type="InterPro" id="IPR032135">
    <property type="entry name" value="DUF4817"/>
</dbReference>
<proteinExistence type="predicted"/>
<evidence type="ECO:0000313" key="3">
    <source>
        <dbReference type="EMBL" id="VVC30089.1"/>
    </source>
</evidence>
<evidence type="ECO:0000313" key="4">
    <source>
        <dbReference type="Proteomes" id="UP000325440"/>
    </source>
</evidence>
<gene>
    <name evidence="3" type="ORF">CINCED_3A005805</name>
</gene>
<protein>
    <recommendedName>
        <fullName evidence="2">DUF4817 domain-containing protein</fullName>
    </recommendedName>
</protein>
<feature type="domain" description="DUF4817" evidence="2">
    <location>
        <begin position="18"/>
        <end position="71"/>
    </location>
</feature>
<accession>A0A5E4MF98</accession>
<dbReference type="EMBL" id="CABPRJ010000505">
    <property type="protein sequence ID" value="VVC30089.1"/>
    <property type="molecule type" value="Genomic_DNA"/>
</dbReference>
<dbReference type="Proteomes" id="UP000325440">
    <property type="component" value="Unassembled WGS sequence"/>
</dbReference>
<dbReference type="InterPro" id="IPR009057">
    <property type="entry name" value="Homeodomain-like_sf"/>
</dbReference>